<comment type="similarity">
    <text evidence="1">Belongs to the dynein light chain Tctex-type family.</text>
</comment>
<dbReference type="GO" id="GO:0005930">
    <property type="term" value="C:axoneme"/>
    <property type="evidence" value="ECO:0007669"/>
    <property type="project" value="Ensembl"/>
</dbReference>
<dbReference type="GO" id="GO:0005730">
    <property type="term" value="C:nucleolus"/>
    <property type="evidence" value="ECO:0007669"/>
    <property type="project" value="Ensembl"/>
</dbReference>
<protein>
    <submittedName>
        <fullName evidence="3">Dynein light chain Tctex-type 4</fullName>
    </submittedName>
</protein>
<evidence type="ECO:0000256" key="2">
    <source>
        <dbReference type="SAM" id="MobiDB-lite"/>
    </source>
</evidence>
<accession>A0A8C9DYV6</accession>
<dbReference type="InterPro" id="IPR038586">
    <property type="entry name" value="Tctex-1-like_sf"/>
</dbReference>
<evidence type="ECO:0000313" key="3">
    <source>
        <dbReference type="Ensembl" id="ENSPSNP00000005449.1"/>
    </source>
</evidence>
<dbReference type="GeneTree" id="ENSGT00940000162474"/>
<evidence type="ECO:0000256" key="1">
    <source>
        <dbReference type="ARBA" id="ARBA00005361"/>
    </source>
</evidence>
<keyword evidence="4" id="KW-1185">Reference proteome</keyword>
<dbReference type="AlphaFoldDB" id="A0A8C9DYV6"/>
<reference evidence="3" key="3">
    <citation type="submission" date="2025-09" db="UniProtKB">
        <authorList>
            <consortium name="Ensembl"/>
        </authorList>
    </citation>
    <scope>IDENTIFICATION</scope>
</reference>
<dbReference type="Proteomes" id="UP000694554">
    <property type="component" value="Chromosome 1"/>
</dbReference>
<feature type="compositionally biased region" description="Low complexity" evidence="2">
    <location>
        <begin position="172"/>
        <end position="182"/>
    </location>
</feature>
<dbReference type="GO" id="GO:0008157">
    <property type="term" value="F:protein phosphatase 1 binding"/>
    <property type="evidence" value="ECO:0007669"/>
    <property type="project" value="Ensembl"/>
</dbReference>
<dbReference type="Ensembl" id="ENSPSNT00000006203.1">
    <property type="protein sequence ID" value="ENSPSNP00000005449.1"/>
    <property type="gene ID" value="ENSPSNG00000004055.1"/>
</dbReference>
<reference evidence="3" key="2">
    <citation type="submission" date="2025-08" db="UniProtKB">
        <authorList>
            <consortium name="Ensembl"/>
        </authorList>
    </citation>
    <scope>IDENTIFICATION</scope>
</reference>
<dbReference type="GO" id="GO:0001669">
    <property type="term" value="C:acrosomal vesicle"/>
    <property type="evidence" value="ECO:0007669"/>
    <property type="project" value="Ensembl"/>
</dbReference>
<dbReference type="Gene3D" id="3.30.1140.40">
    <property type="entry name" value="Tctex-1"/>
    <property type="match status" value="1"/>
</dbReference>
<feature type="region of interest" description="Disordered" evidence="2">
    <location>
        <begin position="1"/>
        <end position="33"/>
    </location>
</feature>
<dbReference type="GO" id="GO:0036126">
    <property type="term" value="C:sperm flagellum"/>
    <property type="evidence" value="ECO:0007669"/>
    <property type="project" value="Ensembl"/>
</dbReference>
<gene>
    <name evidence="3" type="primary">DYNLT4</name>
</gene>
<dbReference type="InterPro" id="IPR005334">
    <property type="entry name" value="Tctex-1-like"/>
</dbReference>
<name>A0A8C9DYV6_PHOSS</name>
<evidence type="ECO:0000313" key="4">
    <source>
        <dbReference type="Proteomes" id="UP000694554"/>
    </source>
</evidence>
<sequence>TAGRPVPSGYEEEEAAKDHGLKQSPARHGPGLPPWLRARSGLVLFAPHSLAGPGAGLRGRRPSLGPLPPLGSRVSSSGLPLAAARRAAPSYHTESAPRERCEAACAQQALEAALEAGLREACYSHAEAGRLAPELCELVHVRLRLRELSPPRYKLVCSMVAGAAQHSRAAASGLGSSPAAEGGKQGKYKHCDCGPQKSQGGAPSH</sequence>
<dbReference type="GO" id="GO:0005815">
    <property type="term" value="C:microtubule organizing center"/>
    <property type="evidence" value="ECO:0007669"/>
    <property type="project" value="Ensembl"/>
</dbReference>
<proteinExistence type="inferred from homology"/>
<reference evidence="3" key="1">
    <citation type="submission" date="2019-08" db="EMBL/GenBank/DDBJ databases">
        <title>Phocoena sinus (Vaquita) genome, mPhoSin1, primary haplotype.</title>
        <authorList>
            <person name="Morin P."/>
            <person name="Mountcastle J."/>
            <person name="Fungtammasan C."/>
            <person name="Rhie A."/>
            <person name="Rojas-Bracho L."/>
            <person name="Smith C.R."/>
            <person name="Taylor B.L."/>
            <person name="Gulland F.M.D."/>
            <person name="Musser W."/>
            <person name="Houck M."/>
            <person name="Haase B."/>
            <person name="Paez S."/>
            <person name="Howe K."/>
            <person name="Torrance J."/>
            <person name="Formenti G."/>
            <person name="Phillippy A."/>
            <person name="Ryder O."/>
            <person name="Jarvis E.D."/>
            <person name="Fedrigo O."/>
        </authorList>
    </citation>
    <scope>NUCLEOTIDE SEQUENCE [LARGE SCALE GENOMIC DNA]</scope>
</reference>
<dbReference type="Pfam" id="PF03645">
    <property type="entry name" value="Tctex-1"/>
    <property type="match status" value="1"/>
</dbReference>
<feature type="compositionally biased region" description="Polar residues" evidence="2">
    <location>
        <begin position="196"/>
        <end position="205"/>
    </location>
</feature>
<organism evidence="3 4">
    <name type="scientific">Phocoena sinus</name>
    <name type="common">Vaquita</name>
    <dbReference type="NCBI Taxonomy" id="42100"/>
    <lineage>
        <taxon>Eukaryota</taxon>
        <taxon>Metazoa</taxon>
        <taxon>Chordata</taxon>
        <taxon>Craniata</taxon>
        <taxon>Vertebrata</taxon>
        <taxon>Euteleostomi</taxon>
        <taxon>Mammalia</taxon>
        <taxon>Eutheria</taxon>
        <taxon>Laurasiatheria</taxon>
        <taxon>Artiodactyla</taxon>
        <taxon>Whippomorpha</taxon>
        <taxon>Cetacea</taxon>
        <taxon>Odontoceti</taxon>
        <taxon>Phocoenidae</taxon>
        <taxon>Phocoena</taxon>
    </lineage>
</organism>
<feature type="region of interest" description="Disordered" evidence="2">
    <location>
        <begin position="172"/>
        <end position="205"/>
    </location>
</feature>